<dbReference type="AlphaFoldDB" id="D7EA41"/>
<sequence length="177" mass="20908">MDTEKEDDGQPLSNILVSDTSDVEELESLFNVEEEYDVYLDAVEFSIAHYYCEKNPELKDDDVITVLLNIKNNYDKGIESFSGLERDIIENLKDTINEKPITHHEFKLVIDYILWSIRNRSWMEDDQAYVKWVSYYCDVFTDKEEEEYKEYIMKVADELGLSKEDTDTILTKQKSLQ</sequence>
<dbReference type="GeneID" id="9347537"/>
<dbReference type="RefSeq" id="WP_013195277.1">
    <property type="nucleotide sequence ID" value="NC_014253.1"/>
</dbReference>
<dbReference type="KEGG" id="mev:Metev_1881"/>
<dbReference type="OrthoDB" id="137528at2157"/>
<evidence type="ECO:0000313" key="2">
    <source>
        <dbReference type="Proteomes" id="UP000000391"/>
    </source>
</evidence>
<keyword evidence="2" id="KW-1185">Reference proteome</keyword>
<dbReference type="EMBL" id="CP002069">
    <property type="protein sequence ID" value="ADI74712.1"/>
    <property type="molecule type" value="Genomic_DNA"/>
</dbReference>
<protein>
    <submittedName>
        <fullName evidence="1">Uncharacterized protein</fullName>
    </submittedName>
</protein>
<name>D7EA41_METEZ</name>
<dbReference type="Proteomes" id="UP000000391">
    <property type="component" value="Chromosome"/>
</dbReference>
<organism evidence="1 2">
    <name type="scientific">Methanohalobium evestigatum (strain ATCC BAA-1072 / DSM 3721 / NBRC 107634 / OCM 161 / Z-7303)</name>
    <dbReference type="NCBI Taxonomy" id="644295"/>
    <lineage>
        <taxon>Archaea</taxon>
        <taxon>Methanobacteriati</taxon>
        <taxon>Methanobacteriota</taxon>
        <taxon>Stenosarchaea group</taxon>
        <taxon>Methanomicrobia</taxon>
        <taxon>Methanosarcinales</taxon>
        <taxon>Methanosarcinaceae</taxon>
        <taxon>Methanohalobium</taxon>
    </lineage>
</organism>
<evidence type="ECO:0000313" key="1">
    <source>
        <dbReference type="EMBL" id="ADI74712.1"/>
    </source>
</evidence>
<dbReference type="HOGENOM" id="CLU_1514613_0_0_2"/>
<reference evidence="1 2" key="1">
    <citation type="submission" date="2010-06" db="EMBL/GenBank/DDBJ databases">
        <title>Complete sequence chromosome of Methanohalobium evestigatum Z-7303.</title>
        <authorList>
            <consortium name="US DOE Joint Genome Institute"/>
            <person name="Lucas S."/>
            <person name="Copeland A."/>
            <person name="Lapidus A."/>
            <person name="Cheng J.-F."/>
            <person name="Bruce D."/>
            <person name="Goodwin L."/>
            <person name="Pitluck S."/>
            <person name="Saunders E."/>
            <person name="Detter J.C."/>
            <person name="Han C."/>
            <person name="Tapia R."/>
            <person name="Land M."/>
            <person name="Hauser L."/>
            <person name="Kyrpides N."/>
            <person name="Mikhailova N."/>
            <person name="Sieprawska-Lupa M."/>
            <person name="Whitman W.B."/>
            <person name="Anderson I."/>
            <person name="Woyke T."/>
        </authorList>
    </citation>
    <scope>NUCLEOTIDE SEQUENCE [LARGE SCALE GENOMIC DNA]</scope>
    <source>
        <strain evidence="2">ATCC BAA-1072 / DSM 3721 / NBRC 107634 / OCM 161 / Z-7303</strain>
    </source>
</reference>
<gene>
    <name evidence="1" type="ordered locus">Metev_1881</name>
</gene>
<accession>D7EA41</accession>
<proteinExistence type="predicted"/>